<comment type="caution">
    <text evidence="1">The sequence shown here is derived from an EMBL/GenBank/DDBJ whole genome shotgun (WGS) entry which is preliminary data.</text>
</comment>
<evidence type="ECO:0000313" key="1">
    <source>
        <dbReference type="EMBL" id="RGB81668.1"/>
    </source>
</evidence>
<reference evidence="1 2" key="1">
    <citation type="submission" date="2018-08" db="EMBL/GenBank/DDBJ databases">
        <title>A genome reference for cultivated species of the human gut microbiota.</title>
        <authorList>
            <person name="Zou Y."/>
            <person name="Xue W."/>
            <person name="Luo G."/>
        </authorList>
    </citation>
    <scope>NUCLEOTIDE SEQUENCE [LARGE SCALE GENOMIC DNA]</scope>
    <source>
        <strain evidence="1 2">AF45-17</strain>
    </source>
</reference>
<protein>
    <submittedName>
        <fullName evidence="1">Uncharacterized protein</fullName>
    </submittedName>
</protein>
<accession>A0A3E2TRV5</accession>
<sequence>MPVKHLQVPRYMSFLNNFDLNGEAGWYRGMNSSLYFFIKGLFLCTFAREYIPACKPHPQSK</sequence>
<organism evidence="1 2">
    <name type="scientific">Coprococcus catus</name>
    <dbReference type="NCBI Taxonomy" id="116085"/>
    <lineage>
        <taxon>Bacteria</taxon>
        <taxon>Bacillati</taxon>
        <taxon>Bacillota</taxon>
        <taxon>Clostridia</taxon>
        <taxon>Lachnospirales</taxon>
        <taxon>Lachnospiraceae</taxon>
        <taxon>Coprococcus</taxon>
    </lineage>
</organism>
<proteinExistence type="predicted"/>
<dbReference type="AlphaFoldDB" id="A0A3E2TRV5"/>
<evidence type="ECO:0000313" key="2">
    <source>
        <dbReference type="Proteomes" id="UP000260773"/>
    </source>
</evidence>
<dbReference type="EMBL" id="QVEP01000004">
    <property type="protein sequence ID" value="RGB81668.1"/>
    <property type="molecule type" value="Genomic_DNA"/>
</dbReference>
<name>A0A3E2TRV5_9FIRM</name>
<gene>
    <name evidence="1" type="ORF">DW070_02445</name>
</gene>
<dbReference type="Proteomes" id="UP000260773">
    <property type="component" value="Unassembled WGS sequence"/>
</dbReference>